<feature type="transmembrane region" description="Helical" evidence="1">
    <location>
        <begin position="95"/>
        <end position="114"/>
    </location>
</feature>
<feature type="transmembrane region" description="Helical" evidence="1">
    <location>
        <begin position="66"/>
        <end position="89"/>
    </location>
</feature>
<sequence length="281" mass="29473">MTLLPSGGRPCKSADGISAGRITMTVGMVPGASIAGMVFSLVVSFALPIGLFVYAKKKLGAKTAPFFIGCGVFFVMVLMLEAAIHRIVFQLAGEALTGSVILYAVYGGLMAALFEETGRYIAMRFLVKPMDFPNAFMYGAGHGGVEAMLLCGVASISNIAGAVMINSGTMSAQLATLDAEKAADTAAALSALWTTSSLTFFAGGVERIIAVVLHLSLSILVFQSIRKKAPMELVRAYLFHFVIDSLSVLLSAVASVWVVELVTALVTGGAVLMARHSCMEK</sequence>
<organism evidence="2 3">
    <name type="scientific">Faecalibacterium prausnitzii</name>
    <dbReference type="NCBI Taxonomy" id="853"/>
    <lineage>
        <taxon>Bacteria</taxon>
        <taxon>Bacillati</taxon>
        <taxon>Bacillota</taxon>
        <taxon>Clostridia</taxon>
        <taxon>Eubacteriales</taxon>
        <taxon>Oscillospiraceae</taxon>
        <taxon>Faecalibacterium</taxon>
    </lineage>
</organism>
<feature type="transmembrane region" description="Helical" evidence="1">
    <location>
        <begin position="200"/>
        <end position="222"/>
    </location>
</feature>
<evidence type="ECO:0000313" key="2">
    <source>
        <dbReference type="EMBL" id="RAW48559.1"/>
    </source>
</evidence>
<proteinExistence type="predicted"/>
<evidence type="ECO:0000256" key="1">
    <source>
        <dbReference type="SAM" id="Phobius"/>
    </source>
</evidence>
<keyword evidence="2" id="KW-0482">Metalloprotease</keyword>
<dbReference type="GO" id="GO:0006508">
    <property type="term" value="P:proteolysis"/>
    <property type="evidence" value="ECO:0007669"/>
    <property type="project" value="UniProtKB-KW"/>
</dbReference>
<dbReference type="GO" id="GO:0008237">
    <property type="term" value="F:metallopeptidase activity"/>
    <property type="evidence" value="ECO:0007669"/>
    <property type="project" value="UniProtKB-KW"/>
</dbReference>
<keyword evidence="1" id="KW-1133">Transmembrane helix</keyword>
<evidence type="ECO:0000313" key="3">
    <source>
        <dbReference type="Proteomes" id="UP000251634"/>
    </source>
</evidence>
<dbReference type="Proteomes" id="UP000251634">
    <property type="component" value="Unassembled WGS sequence"/>
</dbReference>
<feature type="transmembrane region" description="Helical" evidence="1">
    <location>
        <begin position="234"/>
        <end position="250"/>
    </location>
</feature>
<keyword evidence="2" id="KW-0645">Protease</keyword>
<name>A0A329TGZ3_9FIRM</name>
<comment type="caution">
    <text evidence="2">The sequence shown here is derived from an EMBL/GenBank/DDBJ whole genome shotgun (WGS) entry which is preliminary data.</text>
</comment>
<keyword evidence="1" id="KW-0812">Transmembrane</keyword>
<gene>
    <name evidence="2" type="ORF">C4N25_10580</name>
</gene>
<keyword evidence="2" id="KW-0378">Hydrolase</keyword>
<dbReference type="InterPro" id="IPR011397">
    <property type="entry name" value="YhfC"/>
</dbReference>
<accession>A0A329TGZ3</accession>
<feature type="transmembrane region" description="Helical" evidence="1">
    <location>
        <begin position="135"/>
        <end position="160"/>
    </location>
</feature>
<reference evidence="2 3" key="1">
    <citation type="submission" date="2018-02" db="EMBL/GenBank/DDBJ databases">
        <title>Complete genome sequencing of Faecalibacterium prausnitzii strains isolated from the human gut.</title>
        <authorList>
            <person name="Fitzgerald B.C."/>
            <person name="Shkoporov A.N."/>
            <person name="Ross P.R."/>
            <person name="Hill C."/>
        </authorList>
    </citation>
    <scope>NUCLEOTIDE SEQUENCE [LARGE SCALE GENOMIC DNA]</scope>
    <source>
        <strain evidence="2 3">APC942/8-14-2</strain>
    </source>
</reference>
<keyword evidence="1" id="KW-0472">Membrane</keyword>
<protein>
    <submittedName>
        <fullName evidence="2">YhfC family intramembrane metalloprotease</fullName>
    </submittedName>
</protein>
<feature type="transmembrane region" description="Helical" evidence="1">
    <location>
        <begin position="34"/>
        <end position="54"/>
    </location>
</feature>
<dbReference type="AlphaFoldDB" id="A0A329TGZ3"/>
<dbReference type="Pfam" id="PF10086">
    <property type="entry name" value="YhfC"/>
    <property type="match status" value="1"/>
</dbReference>
<dbReference type="PIRSF" id="PIRSF033101">
    <property type="entry name" value="UCP033101"/>
    <property type="match status" value="1"/>
</dbReference>
<dbReference type="EMBL" id="PRKZ01000008">
    <property type="protein sequence ID" value="RAW48559.1"/>
    <property type="molecule type" value="Genomic_DNA"/>
</dbReference>